<proteinExistence type="predicted"/>
<evidence type="ECO:0000256" key="6">
    <source>
        <dbReference type="ARBA" id="ARBA00023004"/>
    </source>
</evidence>
<dbReference type="GO" id="GO:0031419">
    <property type="term" value="F:cobalamin binding"/>
    <property type="evidence" value="ECO:0007669"/>
    <property type="project" value="InterPro"/>
</dbReference>
<accession>A0A1E3XDP5</accession>
<evidence type="ECO:0000256" key="5">
    <source>
        <dbReference type="ARBA" id="ARBA00022723"/>
    </source>
</evidence>
<dbReference type="GO" id="GO:0051539">
    <property type="term" value="F:4 iron, 4 sulfur cluster binding"/>
    <property type="evidence" value="ECO:0007669"/>
    <property type="project" value="UniProtKB-KW"/>
</dbReference>
<dbReference type="InterPro" id="IPR006638">
    <property type="entry name" value="Elp3/MiaA/NifB-like_rSAM"/>
</dbReference>
<dbReference type="PANTHER" id="PTHR43409:SF7">
    <property type="entry name" value="BLL1977 PROTEIN"/>
    <property type="match status" value="1"/>
</dbReference>
<dbReference type="Gene3D" id="3.80.30.20">
    <property type="entry name" value="tm_1862 like domain"/>
    <property type="match status" value="1"/>
</dbReference>
<evidence type="ECO:0000256" key="2">
    <source>
        <dbReference type="ARBA" id="ARBA00022603"/>
    </source>
</evidence>
<keyword evidence="3" id="KW-0808">Transferase</keyword>
<dbReference type="PROSITE" id="PS51332">
    <property type="entry name" value="B12_BINDING"/>
    <property type="match status" value="1"/>
</dbReference>
<dbReference type="SFLD" id="SFLDG01082">
    <property type="entry name" value="B12-binding_domain_containing"/>
    <property type="match status" value="1"/>
</dbReference>
<protein>
    <submittedName>
        <fullName evidence="10">Oxidoreductase</fullName>
    </submittedName>
</protein>
<dbReference type="Proteomes" id="UP000094056">
    <property type="component" value="Unassembled WGS sequence"/>
</dbReference>
<dbReference type="SFLD" id="SFLDG01123">
    <property type="entry name" value="methyltransferase_(Class_B)"/>
    <property type="match status" value="1"/>
</dbReference>
<dbReference type="PANTHER" id="PTHR43409">
    <property type="entry name" value="ANAEROBIC MAGNESIUM-PROTOPORPHYRIN IX MONOMETHYL ESTER CYCLASE-RELATED"/>
    <property type="match status" value="1"/>
</dbReference>
<evidence type="ECO:0000256" key="3">
    <source>
        <dbReference type="ARBA" id="ARBA00022679"/>
    </source>
</evidence>
<reference evidence="10 11" key="1">
    <citation type="submission" date="2016-07" db="EMBL/GenBank/DDBJ databases">
        <title>Draft genome of Scalindua rubra, obtained from a brine-seawater interface in the Red Sea, sheds light on salt adaptation in anammox bacteria.</title>
        <authorList>
            <person name="Speth D.R."/>
            <person name="Lagkouvardos I."/>
            <person name="Wang Y."/>
            <person name="Qian P.-Y."/>
            <person name="Dutilh B.E."/>
            <person name="Jetten M.S."/>
        </authorList>
    </citation>
    <scope>NUCLEOTIDE SEQUENCE [LARGE SCALE GENOMIC DNA]</scope>
    <source>
        <strain evidence="10">BSI-1</strain>
    </source>
</reference>
<dbReference type="EMBL" id="MAYW01000021">
    <property type="protein sequence ID" value="ODS33718.1"/>
    <property type="molecule type" value="Genomic_DNA"/>
</dbReference>
<dbReference type="Pfam" id="PF04055">
    <property type="entry name" value="Radical_SAM"/>
    <property type="match status" value="1"/>
</dbReference>
<dbReference type="InterPro" id="IPR023404">
    <property type="entry name" value="rSAM_horseshoe"/>
</dbReference>
<feature type="domain" description="Radical SAM core" evidence="9">
    <location>
        <begin position="183"/>
        <end position="405"/>
    </location>
</feature>
<feature type="domain" description="B12-binding" evidence="8">
    <location>
        <begin position="6"/>
        <end position="143"/>
    </location>
</feature>
<evidence type="ECO:0000313" key="11">
    <source>
        <dbReference type="Proteomes" id="UP000094056"/>
    </source>
</evidence>
<keyword evidence="7" id="KW-0411">Iron-sulfur</keyword>
<dbReference type="CDD" id="cd02068">
    <property type="entry name" value="radical_SAM_B12_BD"/>
    <property type="match status" value="1"/>
</dbReference>
<keyword evidence="4" id="KW-0949">S-adenosyl-L-methionine</keyword>
<dbReference type="SUPFAM" id="SSF102114">
    <property type="entry name" value="Radical SAM enzymes"/>
    <property type="match status" value="1"/>
</dbReference>
<evidence type="ECO:0000313" key="10">
    <source>
        <dbReference type="EMBL" id="ODS33718.1"/>
    </source>
</evidence>
<keyword evidence="6" id="KW-0408">Iron</keyword>
<evidence type="ECO:0000256" key="1">
    <source>
        <dbReference type="ARBA" id="ARBA00001966"/>
    </source>
</evidence>
<comment type="caution">
    <text evidence="10">The sequence shown here is derived from an EMBL/GenBank/DDBJ whole genome shotgun (WGS) entry which is preliminary data.</text>
</comment>
<dbReference type="Pfam" id="PF02310">
    <property type="entry name" value="B12-binding"/>
    <property type="match status" value="1"/>
</dbReference>
<keyword evidence="2" id="KW-0489">Methyltransferase</keyword>
<organism evidence="10 11">
    <name type="scientific">Candidatus Scalindua rubra</name>
    <dbReference type="NCBI Taxonomy" id="1872076"/>
    <lineage>
        <taxon>Bacteria</taxon>
        <taxon>Pseudomonadati</taxon>
        <taxon>Planctomycetota</taxon>
        <taxon>Candidatus Brocadiia</taxon>
        <taxon>Candidatus Brocadiales</taxon>
        <taxon>Candidatus Scalinduaceae</taxon>
        <taxon>Candidatus Scalindua</taxon>
    </lineage>
</organism>
<name>A0A1E3XDP5_9BACT</name>
<evidence type="ECO:0000259" key="8">
    <source>
        <dbReference type="PROSITE" id="PS51332"/>
    </source>
</evidence>
<dbReference type="SUPFAM" id="SSF52242">
    <property type="entry name" value="Cobalamin (vitamin B12)-binding domain"/>
    <property type="match status" value="1"/>
</dbReference>
<evidence type="ECO:0000259" key="9">
    <source>
        <dbReference type="PROSITE" id="PS51918"/>
    </source>
</evidence>
<evidence type="ECO:0000256" key="7">
    <source>
        <dbReference type="ARBA" id="ARBA00023014"/>
    </source>
</evidence>
<dbReference type="SFLD" id="SFLDS00029">
    <property type="entry name" value="Radical_SAM"/>
    <property type="match status" value="1"/>
</dbReference>
<dbReference type="InterPro" id="IPR058240">
    <property type="entry name" value="rSAM_sf"/>
</dbReference>
<dbReference type="SMART" id="SM00729">
    <property type="entry name" value="Elp3"/>
    <property type="match status" value="1"/>
</dbReference>
<dbReference type="InterPro" id="IPR051198">
    <property type="entry name" value="BchE-like"/>
</dbReference>
<dbReference type="PROSITE" id="PS51918">
    <property type="entry name" value="RADICAL_SAM"/>
    <property type="match status" value="1"/>
</dbReference>
<comment type="cofactor">
    <cofactor evidence="1">
        <name>[4Fe-4S] cluster</name>
        <dbReference type="ChEBI" id="CHEBI:49883"/>
    </cofactor>
</comment>
<dbReference type="InterPro" id="IPR034466">
    <property type="entry name" value="Methyltransferase_Class_B"/>
</dbReference>
<dbReference type="InterPro" id="IPR007197">
    <property type="entry name" value="rSAM"/>
</dbReference>
<dbReference type="InterPro" id="IPR006158">
    <property type="entry name" value="Cobalamin-bd"/>
</dbReference>
<dbReference type="InterPro" id="IPR036724">
    <property type="entry name" value="Cobalamin-bd_sf"/>
</dbReference>
<dbReference type="GO" id="GO:0003824">
    <property type="term" value="F:catalytic activity"/>
    <property type="evidence" value="ECO:0007669"/>
    <property type="project" value="InterPro"/>
</dbReference>
<dbReference type="GO" id="GO:0046872">
    <property type="term" value="F:metal ion binding"/>
    <property type="evidence" value="ECO:0007669"/>
    <property type="project" value="UniProtKB-KW"/>
</dbReference>
<gene>
    <name evidence="10" type="ORF">SCARUB_01155</name>
</gene>
<keyword evidence="5" id="KW-0479">Metal-binding</keyword>
<dbReference type="Gene3D" id="3.40.50.280">
    <property type="entry name" value="Cobalamin-binding domain"/>
    <property type="match status" value="1"/>
</dbReference>
<dbReference type="CDD" id="cd01335">
    <property type="entry name" value="Radical_SAM"/>
    <property type="match status" value="1"/>
</dbReference>
<evidence type="ECO:0000256" key="4">
    <source>
        <dbReference type="ARBA" id="ARBA00022691"/>
    </source>
</evidence>
<sequence length="622" mass="71406">MSYFKNVCLLKAPQRIDIPYGLILSDITEVCYLAGMVKEDVDSITIPVNTYASNPIHDFERYLKSHPADMIGISSMTGAYTNALEYARIARKHTLYVVLGGYHPTALPDEVLQSPYVDAVIRGEGEITFKELVNEGPSEGVIGLSFKDNGNVIHNPDRDVIANLDVLPQPLREIRPKRFGNKGTDYLFDTVFTSRGCRIKCSFCSNDMVNKNWRCRSPENVIEELKMIHTTKKRKILKIWDANVLTDVDRMERIIDLMFENNLTNFKIWTESRTTDIIRAERIMKKLHDIGLRHVSLGIESPNLETLKRIRKGTTPKTCEKAIEILNDYRIKVQGYFIIGHLNESIEDIKRYPEYAKTVGLKQAVFMVMTPYPGTQIFGEYKKENSINSYRWDMYNNFGTVVEPNKIDLKTLKKMLAYCNGKFYGIDSSSRQRTILGTVLEAIYRLINVAVIEKNDDRNSLNDLKNYMFEYLHALVGGNIKNAKFRDAKLLKYLGSKVIFRFFHSKGNSVDFKFTMNGSSADLSITDSKKTDGYRCISFNLDDILNFEEHTPLKRIVALSSRYDIARANKISKPIIFLKLAINKNFIATLYHLSIFITKTIIRSLFQNPRFTTEKSRNFTGN</sequence>
<dbReference type="AlphaFoldDB" id="A0A1E3XDP5"/>